<evidence type="ECO:0000256" key="1">
    <source>
        <dbReference type="SAM" id="Phobius"/>
    </source>
</evidence>
<comment type="caution">
    <text evidence="2">The sequence shown here is derived from an EMBL/GenBank/DDBJ whole genome shotgun (WGS) entry which is preliminary data.</text>
</comment>
<accession>A0A653YHS5</accession>
<keyword evidence="1" id="KW-0472">Membrane</keyword>
<reference evidence="2 5" key="2">
    <citation type="submission" date="2020-05" db="EMBL/GenBank/DDBJ databases">
        <title>Whole Genome Sequences of Enterobacteriales Associated with the International Space Station.</title>
        <authorList>
            <person name="Bharadwaj A."/>
            <person name="Daudu R."/>
            <person name="Singh N."/>
            <person name="Wood J."/>
            <person name="Debieu M."/>
            <person name="Mason C."/>
            <person name="Wang C."/>
            <person name="Venkateswaran K."/>
        </authorList>
    </citation>
    <scope>NUCLEOTIDE SEQUENCE [LARGE SCALE GENOMIC DNA]</scope>
    <source>
        <strain evidence="2 5">IF5SW-B1</strain>
    </source>
</reference>
<name>A0A653YHS5_9GAMM</name>
<dbReference type="GeneID" id="57348100"/>
<feature type="transmembrane region" description="Helical" evidence="1">
    <location>
        <begin position="170"/>
        <end position="190"/>
    </location>
</feature>
<dbReference type="EMBL" id="JABWPM010000051">
    <property type="protein sequence ID" value="NUY99317.1"/>
    <property type="molecule type" value="Genomic_DNA"/>
</dbReference>
<evidence type="ECO:0000313" key="5">
    <source>
        <dbReference type="Proteomes" id="UP000566985"/>
    </source>
</evidence>
<dbReference type="EMBL" id="CABWMH010000034">
    <property type="protein sequence ID" value="VXC42081.1"/>
    <property type="molecule type" value="Genomic_DNA"/>
</dbReference>
<dbReference type="AlphaFoldDB" id="A0A653YHS5"/>
<gene>
    <name evidence="2" type="ORF">HU668_23105</name>
    <name evidence="3" type="ORF">PANT111_40217</name>
</gene>
<evidence type="ECO:0000313" key="3">
    <source>
        <dbReference type="EMBL" id="VXC42081.1"/>
    </source>
</evidence>
<proteinExistence type="predicted"/>
<keyword evidence="1" id="KW-0812">Transmembrane</keyword>
<evidence type="ECO:0000313" key="2">
    <source>
        <dbReference type="EMBL" id="NUY99317.1"/>
    </source>
</evidence>
<dbReference type="Proteomes" id="UP000433737">
    <property type="component" value="Unassembled WGS sequence"/>
</dbReference>
<sequence length="221" mass="25581">MDAILTQAFEWFTKNGTPGWLIMPAILFGMCVLVVHSWLVRADPAGIARSVINSEKRRLEHMLTQEYLNRETRALIERELRQRSLWKLTRLFNHRLQDLAVLFAERYNVRASYLSLWRTWLSEREGKIHFNRTWYMICLCLSGLNVFISTTLLIAAGIIIFHGLSTGRAMLLMLLMTGFIWLPWLMLTLVPLPGMTRRMEAQLAVFNSQLPTANDEEQAAA</sequence>
<feature type="transmembrane region" description="Helical" evidence="1">
    <location>
        <begin position="134"/>
        <end position="164"/>
    </location>
</feature>
<dbReference type="Proteomes" id="UP000566985">
    <property type="component" value="Unassembled WGS sequence"/>
</dbReference>
<reference evidence="3 4" key="1">
    <citation type="submission" date="2019-10" db="EMBL/GenBank/DDBJ databases">
        <authorList>
            <person name="Karimi E."/>
        </authorList>
    </citation>
    <scope>NUCLEOTIDE SEQUENCE [LARGE SCALE GENOMIC DNA]</scope>
    <source>
        <strain evidence="3">Pantoea sp. 111</strain>
    </source>
</reference>
<keyword evidence="1" id="KW-1133">Transmembrane helix</keyword>
<evidence type="ECO:0000313" key="4">
    <source>
        <dbReference type="Proteomes" id="UP000433737"/>
    </source>
</evidence>
<organism evidence="2 5">
    <name type="scientific">Pantoea brenneri</name>
    <dbReference type="NCBI Taxonomy" id="472694"/>
    <lineage>
        <taxon>Bacteria</taxon>
        <taxon>Pseudomonadati</taxon>
        <taxon>Pseudomonadota</taxon>
        <taxon>Gammaproteobacteria</taxon>
        <taxon>Enterobacterales</taxon>
        <taxon>Erwiniaceae</taxon>
        <taxon>Pantoea</taxon>
    </lineage>
</organism>
<dbReference type="RefSeq" id="WP_069729962.1">
    <property type="nucleotide sequence ID" value="NZ_JABWPE010000052.1"/>
</dbReference>
<protein>
    <submittedName>
        <fullName evidence="2">Uncharacterized protein</fullName>
    </submittedName>
</protein>
<feature type="transmembrane region" description="Helical" evidence="1">
    <location>
        <begin position="20"/>
        <end position="40"/>
    </location>
</feature>